<evidence type="ECO:0000259" key="1">
    <source>
        <dbReference type="SMART" id="SM00829"/>
    </source>
</evidence>
<dbReference type="InterPro" id="IPR013154">
    <property type="entry name" value="ADH-like_N"/>
</dbReference>
<accession>A0A1H6J1X8</accession>
<dbReference type="InterPro" id="IPR020843">
    <property type="entry name" value="ER"/>
</dbReference>
<dbReference type="InterPro" id="IPR011032">
    <property type="entry name" value="GroES-like_sf"/>
</dbReference>
<dbReference type="Gene3D" id="3.40.50.720">
    <property type="entry name" value="NAD(P)-binding Rossmann-like Domain"/>
    <property type="match status" value="1"/>
</dbReference>
<dbReference type="InterPro" id="IPR014188">
    <property type="entry name" value="Acrylyl-CoA_reductase_AcuI"/>
</dbReference>
<name>A0A1H6J1X8_MAGFU</name>
<dbReference type="AlphaFoldDB" id="A0A1H6J1X8"/>
<dbReference type="CDD" id="cd08288">
    <property type="entry name" value="MDR_yhdh"/>
    <property type="match status" value="1"/>
</dbReference>
<dbReference type="SUPFAM" id="SSF51735">
    <property type="entry name" value="NAD(P)-binding Rossmann-fold domains"/>
    <property type="match status" value="1"/>
</dbReference>
<dbReference type="SUPFAM" id="SSF50129">
    <property type="entry name" value="GroES-like"/>
    <property type="match status" value="1"/>
</dbReference>
<evidence type="ECO:0000313" key="3">
    <source>
        <dbReference type="Proteomes" id="UP000182983"/>
    </source>
</evidence>
<dbReference type="Pfam" id="PF08240">
    <property type="entry name" value="ADH_N"/>
    <property type="match status" value="1"/>
</dbReference>
<reference evidence="3" key="1">
    <citation type="submission" date="2016-10" db="EMBL/GenBank/DDBJ databases">
        <authorList>
            <person name="Varghese N."/>
            <person name="Submissions S."/>
        </authorList>
    </citation>
    <scope>NUCLEOTIDE SEQUENCE [LARGE SCALE GENOMIC DNA]</scope>
    <source>
        <strain evidence="3">DSM 13234</strain>
    </source>
</reference>
<dbReference type="Pfam" id="PF00107">
    <property type="entry name" value="ADH_zinc_N"/>
    <property type="match status" value="1"/>
</dbReference>
<dbReference type="Gene3D" id="3.90.180.10">
    <property type="entry name" value="Medium-chain alcohol dehydrogenases, catalytic domain"/>
    <property type="match status" value="1"/>
</dbReference>
<dbReference type="RefSeq" id="WP_074769891.1">
    <property type="nucleotide sequence ID" value="NZ_FNWO01000014.1"/>
</dbReference>
<sequence>MSAFPALLLTEEDGSVRASIRALTEADLPPGEVTVRVAYSTLNYKDGMILNGLGRLVKSYPHIPGVDFAGTVESSDSPAFRPGDAVICGGWRVGELHWGGYAGKARVKADWLVPLPLGLTPRRAMAIGTAGLTAMLAVMALEETGLSPATDGEVLVTGAVGGLGSIAVLLLSRLGYRVVASTGRANQRDYLLSLGASAIIDRAELAVLPTKPLLSERWVGVIDGVGGSTLSHVLSTLKARGAVAACGNVGGVHFDGNVLPFLLRGISLLGIDAVMCPTPRRIEAWRRLAEVLPLDRLDALTSEAHLADLPSLGAGILKGQVRGRVVIDPHAV</sequence>
<dbReference type="InterPro" id="IPR051397">
    <property type="entry name" value="Zn-ADH-like_protein"/>
</dbReference>
<dbReference type="InterPro" id="IPR036291">
    <property type="entry name" value="NAD(P)-bd_dom_sf"/>
</dbReference>
<proteinExistence type="predicted"/>
<keyword evidence="3" id="KW-1185">Reference proteome</keyword>
<dbReference type="PANTHER" id="PTHR43677:SF1">
    <property type="entry name" value="ACRYLYL-COA REDUCTASE ACUI-RELATED"/>
    <property type="match status" value="1"/>
</dbReference>
<dbReference type="Proteomes" id="UP000182983">
    <property type="component" value="Unassembled WGS sequence"/>
</dbReference>
<feature type="domain" description="Enoyl reductase (ER)" evidence="1">
    <location>
        <begin position="15"/>
        <end position="327"/>
    </location>
</feature>
<dbReference type="OrthoDB" id="9782155at2"/>
<evidence type="ECO:0000313" key="2">
    <source>
        <dbReference type="EMBL" id="SEH55921.1"/>
    </source>
</evidence>
<dbReference type="GO" id="GO:0043957">
    <property type="term" value="F:acryloyl-CoA reductase (NADPH) activity"/>
    <property type="evidence" value="ECO:0007669"/>
    <property type="project" value="TreeGrafter"/>
</dbReference>
<protein>
    <submittedName>
        <fullName evidence="2">Putative quinone oxidoreductase, YhdH/YhfP family</fullName>
    </submittedName>
</protein>
<dbReference type="EMBL" id="FNWO01000014">
    <property type="protein sequence ID" value="SEH55921.1"/>
    <property type="molecule type" value="Genomic_DNA"/>
</dbReference>
<dbReference type="PANTHER" id="PTHR43677">
    <property type="entry name" value="SHORT-CHAIN DEHYDROGENASE/REDUCTASE"/>
    <property type="match status" value="1"/>
</dbReference>
<organism evidence="2 3">
    <name type="scientific">Magnetospirillum fulvum</name>
    <name type="common">Rhodospirillum fulvum</name>
    <dbReference type="NCBI Taxonomy" id="1082"/>
    <lineage>
        <taxon>Bacteria</taxon>
        <taxon>Pseudomonadati</taxon>
        <taxon>Pseudomonadota</taxon>
        <taxon>Alphaproteobacteria</taxon>
        <taxon>Rhodospirillales</taxon>
        <taxon>Rhodospirillaceae</taxon>
        <taxon>Magnetospirillum</taxon>
    </lineage>
</organism>
<dbReference type="NCBIfam" id="TIGR02823">
    <property type="entry name" value="oxido_YhdH"/>
    <property type="match status" value="1"/>
</dbReference>
<dbReference type="SMART" id="SM00829">
    <property type="entry name" value="PKS_ER"/>
    <property type="match status" value="1"/>
</dbReference>
<gene>
    <name evidence="2" type="ORF">SAMN04244559_02935</name>
</gene>
<dbReference type="InterPro" id="IPR013149">
    <property type="entry name" value="ADH-like_C"/>
</dbReference>